<dbReference type="InterPro" id="IPR005158">
    <property type="entry name" value="BTAD"/>
</dbReference>
<dbReference type="SMART" id="SM01043">
    <property type="entry name" value="BTAD"/>
    <property type="match status" value="1"/>
</dbReference>
<feature type="domain" description="Bacterial transcriptional activator" evidence="1">
    <location>
        <begin position="89"/>
        <end position="242"/>
    </location>
</feature>
<dbReference type="InterPro" id="IPR036388">
    <property type="entry name" value="WH-like_DNA-bd_sf"/>
</dbReference>
<dbReference type="InterPro" id="IPR051677">
    <property type="entry name" value="AfsR-DnrI-RedD_regulator"/>
</dbReference>
<dbReference type="Pfam" id="PF03704">
    <property type="entry name" value="BTAD"/>
    <property type="match status" value="1"/>
</dbReference>
<evidence type="ECO:0000313" key="2">
    <source>
        <dbReference type="EMBL" id="PTM47255.1"/>
    </source>
</evidence>
<name>A0A2T4YTX1_9SPHN</name>
<dbReference type="Proteomes" id="UP000240996">
    <property type="component" value="Unassembled WGS sequence"/>
</dbReference>
<dbReference type="Gene3D" id="1.10.10.10">
    <property type="entry name" value="Winged helix-like DNA-binding domain superfamily/Winged helix DNA-binding domain"/>
    <property type="match status" value="1"/>
</dbReference>
<dbReference type="SUPFAM" id="SSF48452">
    <property type="entry name" value="TPR-like"/>
    <property type="match status" value="2"/>
</dbReference>
<keyword evidence="3" id="KW-1185">Reference proteome</keyword>
<gene>
    <name evidence="2" type="ORF">C8J24_0643</name>
</gene>
<evidence type="ECO:0000259" key="1">
    <source>
        <dbReference type="SMART" id="SM01043"/>
    </source>
</evidence>
<dbReference type="GO" id="GO:0003677">
    <property type="term" value="F:DNA binding"/>
    <property type="evidence" value="ECO:0007669"/>
    <property type="project" value="UniProtKB-KW"/>
</dbReference>
<reference evidence="2 3" key="1">
    <citation type="submission" date="2018-04" db="EMBL/GenBank/DDBJ databases">
        <title>Genomic Encyclopedia of Type Strains, Phase III (KMG-III): the genomes of soil and plant-associated and newly described type strains.</title>
        <authorList>
            <person name="Whitman W."/>
        </authorList>
    </citation>
    <scope>NUCLEOTIDE SEQUENCE [LARGE SCALE GENOMIC DNA]</scope>
    <source>
        <strain evidence="2 3">NW12</strain>
    </source>
</reference>
<proteinExistence type="predicted"/>
<dbReference type="InterPro" id="IPR011990">
    <property type="entry name" value="TPR-like_helical_dom_sf"/>
</dbReference>
<dbReference type="RefSeq" id="WP_146163624.1">
    <property type="nucleotide sequence ID" value="NZ_PZZN01000001.1"/>
</dbReference>
<comment type="caution">
    <text evidence="2">The sequence shown here is derived from an EMBL/GenBank/DDBJ whole genome shotgun (WGS) entry which is preliminary data.</text>
</comment>
<sequence length="668" mass="73705">MIDAGTPTLLLRLFGEVRLCEAGKDISPRSRKTRALLAYLSVMPSQSAARYRLADLLWSDRADEQARGSLRQAIAEVRRCASGSPMLFVDRDRVTINLFRITTDLYEIESAATARNMPELARLMAQVSGGFGDDLNDLAAGYDEWLSIERTHLHEAITAIVLKAATETLERADPGDLKMILRGLDQIDPWNEEIARLGMRIDRLVDDRASLHRRFKRLEEGLGREFGAVPSSETRAVFTALTKLGSEEPTKDGAVTWLTPEKLPSSQIAPLTIIVSRVLVDPDGPDADLAVICEEDIRVALIHLPDLRVVTLNAANAEQVEIMCAGAVGVYMLSGRLRRLGSSLRVNLQLSNLQSNVVIWSEQLRLENADPAATVDHVVERAVGAVLPSINRDLPSRMAQRASNDRDAALLYTEARLKVKSARTLEAARSGCVLLDRVVEIDPRHLGAHLLLARMYHTDFWQMMAGHDVAAFRARANEHSGEAARIDPNNVEVQVRRAWCRLREGEWRLAQEGFERAVSTLPHDADTINPCAAGLCYLGELAQAETLMQRVFRLNPFPPPDYHADYAVVLSLGGHAVEAEEHFDVSGEVGILYLAARLANLSRLGKAGARVAVAVRPAFLHGFQAAWQPARTPTTNDILQWFADTVPVRLATHRQRLYGGLAAALVEA</sequence>
<evidence type="ECO:0000313" key="3">
    <source>
        <dbReference type="Proteomes" id="UP000240996"/>
    </source>
</evidence>
<dbReference type="AlphaFoldDB" id="A0A2T4YTX1"/>
<organism evidence="2 3">
    <name type="scientific">Sphingomonas aerolata</name>
    <dbReference type="NCBI Taxonomy" id="185951"/>
    <lineage>
        <taxon>Bacteria</taxon>
        <taxon>Pseudomonadati</taxon>
        <taxon>Pseudomonadota</taxon>
        <taxon>Alphaproteobacteria</taxon>
        <taxon>Sphingomonadales</taxon>
        <taxon>Sphingomonadaceae</taxon>
        <taxon>Sphingomonas</taxon>
    </lineage>
</organism>
<accession>A0A2T4YTX1</accession>
<keyword evidence="2" id="KW-0238">DNA-binding</keyword>
<protein>
    <submittedName>
        <fullName evidence="2">DNA-binding SARP family transcriptional activator</fullName>
    </submittedName>
</protein>
<dbReference type="PANTHER" id="PTHR35807">
    <property type="entry name" value="TRANSCRIPTIONAL REGULATOR REDD-RELATED"/>
    <property type="match status" value="1"/>
</dbReference>
<dbReference type="EMBL" id="PZZN01000001">
    <property type="protein sequence ID" value="PTM47255.1"/>
    <property type="molecule type" value="Genomic_DNA"/>
</dbReference>
<dbReference type="Gene3D" id="1.25.40.10">
    <property type="entry name" value="Tetratricopeptide repeat domain"/>
    <property type="match status" value="2"/>
</dbReference>